<proteinExistence type="predicted"/>
<protein>
    <submittedName>
        <fullName evidence="2">Uncharacterized protein DUF3331</fullName>
    </submittedName>
</protein>
<keyword evidence="3" id="KW-1185">Reference proteome</keyword>
<dbReference type="EMBL" id="QEOB01000010">
    <property type="protein sequence ID" value="PVX81859.1"/>
    <property type="molecule type" value="Genomic_DNA"/>
</dbReference>
<evidence type="ECO:0000313" key="2">
    <source>
        <dbReference type="EMBL" id="PVX81859.1"/>
    </source>
</evidence>
<comment type="caution">
    <text evidence="2">The sequence shown here is derived from an EMBL/GenBank/DDBJ whole genome shotgun (WGS) entry which is preliminary data.</text>
</comment>
<feature type="region of interest" description="Disordered" evidence="1">
    <location>
        <begin position="38"/>
        <end position="59"/>
    </location>
</feature>
<evidence type="ECO:0000313" key="3">
    <source>
        <dbReference type="Proteomes" id="UP000245712"/>
    </source>
</evidence>
<dbReference type="InterPro" id="IPR021769">
    <property type="entry name" value="DUF3331"/>
</dbReference>
<evidence type="ECO:0000256" key="1">
    <source>
        <dbReference type="SAM" id="MobiDB-lite"/>
    </source>
</evidence>
<dbReference type="Pfam" id="PF11811">
    <property type="entry name" value="DUF3331"/>
    <property type="match status" value="1"/>
</dbReference>
<dbReference type="Proteomes" id="UP000245712">
    <property type="component" value="Unassembled WGS sequence"/>
</dbReference>
<accession>A0ABX5KJZ4</accession>
<dbReference type="RefSeq" id="WP_116612126.1">
    <property type="nucleotide sequence ID" value="NZ_CAJZAT010000167.1"/>
</dbReference>
<gene>
    <name evidence="2" type="ORF">C7402_110264</name>
</gene>
<name>A0ABX5KJZ4_9BURK</name>
<sequence>MNTIPPGFSQTEPTLNRDAWMDTITVLEALTARNCNPDVEPVRRDTVPPASKPRRKVPGDDVTVRRLSHAVVTVVERVTDRSILLNWCDPTSCHYSDQLWTKRSARRSGHCALTGESIARGDAVYAPYTRVSNPPANEQAMILASSVKD</sequence>
<organism evidence="2 3">
    <name type="scientific">Paraburkholderia unamae</name>
    <dbReference type="NCBI Taxonomy" id="219649"/>
    <lineage>
        <taxon>Bacteria</taxon>
        <taxon>Pseudomonadati</taxon>
        <taxon>Pseudomonadota</taxon>
        <taxon>Betaproteobacteria</taxon>
        <taxon>Burkholderiales</taxon>
        <taxon>Burkholderiaceae</taxon>
        <taxon>Paraburkholderia</taxon>
    </lineage>
</organism>
<reference evidence="2 3" key="1">
    <citation type="submission" date="2018-05" db="EMBL/GenBank/DDBJ databases">
        <title>Genomic Encyclopedia of Type Strains, Phase IV (KMG-V): Genome sequencing to study the core and pangenomes of soil and plant-associated prokaryotes.</title>
        <authorList>
            <person name="Whitman W."/>
        </authorList>
    </citation>
    <scope>NUCLEOTIDE SEQUENCE [LARGE SCALE GENOMIC DNA]</scope>
    <source>
        <strain evidence="2 3">SCZa-39</strain>
    </source>
</reference>